<sequence length="44" mass="4705">MTLLTGAGILPGAIVGLAMPLTVTYAISYEDAERQVGDFEARRH</sequence>
<accession>A0A512NRJ4</accession>
<protein>
    <submittedName>
        <fullName evidence="1">Uncharacterized protein</fullName>
    </submittedName>
</protein>
<dbReference type="RefSeq" id="WP_281291633.1">
    <property type="nucleotide sequence ID" value="NZ_BKAJ01000233.1"/>
</dbReference>
<keyword evidence="2" id="KW-1185">Reference proteome</keyword>
<dbReference type="Proteomes" id="UP000321058">
    <property type="component" value="Unassembled WGS sequence"/>
</dbReference>
<evidence type="ECO:0000313" key="1">
    <source>
        <dbReference type="EMBL" id="GEP61563.1"/>
    </source>
</evidence>
<organism evidence="1 2">
    <name type="scientific">Reyranella soli</name>
    <dbReference type="NCBI Taxonomy" id="1230389"/>
    <lineage>
        <taxon>Bacteria</taxon>
        <taxon>Pseudomonadati</taxon>
        <taxon>Pseudomonadota</taxon>
        <taxon>Alphaproteobacteria</taxon>
        <taxon>Hyphomicrobiales</taxon>
        <taxon>Reyranellaceae</taxon>
        <taxon>Reyranella</taxon>
    </lineage>
</organism>
<dbReference type="AlphaFoldDB" id="A0A512NRJ4"/>
<name>A0A512NRJ4_9HYPH</name>
<proteinExistence type="predicted"/>
<comment type="caution">
    <text evidence="1">The sequence shown here is derived from an EMBL/GenBank/DDBJ whole genome shotgun (WGS) entry which is preliminary data.</text>
</comment>
<dbReference type="EMBL" id="BKAJ01000233">
    <property type="protein sequence ID" value="GEP61563.1"/>
    <property type="molecule type" value="Genomic_DNA"/>
</dbReference>
<evidence type="ECO:0000313" key="2">
    <source>
        <dbReference type="Proteomes" id="UP000321058"/>
    </source>
</evidence>
<reference evidence="1 2" key="1">
    <citation type="submission" date="2019-07" db="EMBL/GenBank/DDBJ databases">
        <title>Whole genome shotgun sequence of Reyranella soli NBRC 108950.</title>
        <authorList>
            <person name="Hosoyama A."/>
            <person name="Uohara A."/>
            <person name="Ohji S."/>
            <person name="Ichikawa N."/>
        </authorList>
    </citation>
    <scope>NUCLEOTIDE SEQUENCE [LARGE SCALE GENOMIC DNA]</scope>
    <source>
        <strain evidence="1 2">NBRC 108950</strain>
    </source>
</reference>
<gene>
    <name evidence="1" type="ORF">RSO01_87290</name>
</gene>